<feature type="chain" id="PRO_5045212011" evidence="1">
    <location>
        <begin position="21"/>
        <end position="306"/>
    </location>
</feature>
<proteinExistence type="predicted"/>
<organism evidence="2 3">
    <name type="scientific">Chryseobacterium lathyri</name>
    <dbReference type="NCBI Taxonomy" id="395933"/>
    <lineage>
        <taxon>Bacteria</taxon>
        <taxon>Pseudomonadati</taxon>
        <taxon>Bacteroidota</taxon>
        <taxon>Flavobacteriia</taxon>
        <taxon>Flavobacteriales</taxon>
        <taxon>Weeksellaceae</taxon>
        <taxon>Chryseobacterium group</taxon>
        <taxon>Chryseobacterium</taxon>
    </lineage>
</organism>
<feature type="signal peptide" evidence="1">
    <location>
        <begin position="1"/>
        <end position="20"/>
    </location>
</feature>
<keyword evidence="3" id="KW-1185">Reference proteome</keyword>
<comment type="caution">
    <text evidence="2">The sequence shown here is derived from an EMBL/GenBank/DDBJ whole genome shotgun (WGS) entry which is preliminary data.</text>
</comment>
<reference evidence="2 3" key="1">
    <citation type="submission" date="2023-07" db="EMBL/GenBank/DDBJ databases">
        <title>Sorghum-associated microbial communities from plants grown in Nebraska, USA.</title>
        <authorList>
            <person name="Schachtman D."/>
        </authorList>
    </citation>
    <scope>NUCLEOTIDE SEQUENCE [LARGE SCALE GENOMIC DNA]</scope>
    <source>
        <strain evidence="2 3">CC351</strain>
    </source>
</reference>
<keyword evidence="1" id="KW-0732">Signal</keyword>
<gene>
    <name evidence="2" type="ORF">J2T04_003065</name>
</gene>
<dbReference type="EMBL" id="JAUSRL010000005">
    <property type="protein sequence ID" value="MDP9961167.1"/>
    <property type="molecule type" value="Genomic_DNA"/>
</dbReference>
<sequence length="306" mass="31939">MNTKLLLLVSILFLSVNVHSQVGINTPTPSSTLDIKGSVEGNFREITGTGTLDNQDYHVSFSGISDAVLNLPAKSATDSTPADFRGRKYYIKNNSTANNLTLTAAAGQVIRSGGTAAANNTFIMQPGKYAVLTASGTNGWDLDVVVASVAANNWELVSTDANGATGAVTIPTGTAFTTLSSGRVTVTIPSGYTSSRVVLNFTGWGAAGNSDGLAGKGSLRFQVLQTGTKADGTAANATYASAMMTSWVMPTPASSTRFNYPVTLTLSTLSAGTYIFDIQMRREDENNATTSIANWGITGKADVYVK</sequence>
<name>A0ABT9SQA4_9FLAO</name>
<accession>A0ABT9SQA4</accession>
<evidence type="ECO:0000313" key="3">
    <source>
        <dbReference type="Proteomes" id="UP001235513"/>
    </source>
</evidence>
<protein>
    <submittedName>
        <fullName evidence="2">Uncharacterized protein</fullName>
    </submittedName>
</protein>
<evidence type="ECO:0000313" key="2">
    <source>
        <dbReference type="EMBL" id="MDP9961167.1"/>
    </source>
</evidence>
<dbReference type="Proteomes" id="UP001235513">
    <property type="component" value="Unassembled WGS sequence"/>
</dbReference>
<dbReference type="RefSeq" id="WP_306845047.1">
    <property type="nucleotide sequence ID" value="NZ_JAUSRL010000005.1"/>
</dbReference>
<evidence type="ECO:0000256" key="1">
    <source>
        <dbReference type="SAM" id="SignalP"/>
    </source>
</evidence>